<sequence length="77" mass="8412">MHDEVIAALETLPKAALLSYAEAITVLELTPHVGRPLNPARPDGIKELLFADGRGAILYLVLEHVVEAHMLELQFLG</sequence>
<keyword evidence="2" id="KW-1185">Reference proteome</keyword>
<dbReference type="RefSeq" id="WP_143343234.1">
    <property type="nucleotide sequence ID" value="NZ_JAGIOO010000001.1"/>
</dbReference>
<proteinExistence type="predicted"/>
<reference evidence="1 2" key="1">
    <citation type="submission" date="2021-03" db="EMBL/GenBank/DDBJ databases">
        <title>Sequencing the genomes of 1000 actinobacteria strains.</title>
        <authorList>
            <person name="Klenk H.-P."/>
        </authorList>
    </citation>
    <scope>NUCLEOTIDE SEQUENCE [LARGE SCALE GENOMIC DNA]</scope>
    <source>
        <strain evidence="1 2">DSM 44580</strain>
    </source>
</reference>
<protein>
    <submittedName>
        <fullName evidence="1">Uncharacterized protein</fullName>
    </submittedName>
</protein>
<dbReference type="EMBL" id="JAGIOO010000001">
    <property type="protein sequence ID" value="MBP2475762.1"/>
    <property type="molecule type" value="Genomic_DNA"/>
</dbReference>
<comment type="caution">
    <text evidence="1">The sequence shown here is derived from an EMBL/GenBank/DDBJ whole genome shotgun (WGS) entry which is preliminary data.</text>
</comment>
<evidence type="ECO:0000313" key="2">
    <source>
        <dbReference type="Proteomes" id="UP001519363"/>
    </source>
</evidence>
<evidence type="ECO:0000313" key="1">
    <source>
        <dbReference type="EMBL" id="MBP2475762.1"/>
    </source>
</evidence>
<dbReference type="Proteomes" id="UP001519363">
    <property type="component" value="Unassembled WGS sequence"/>
</dbReference>
<name>A0ABS5AGS5_9PSEU</name>
<gene>
    <name evidence="1" type="ORF">JOF53_004634</name>
</gene>
<accession>A0ABS5AGS5</accession>
<organism evidence="1 2">
    <name type="scientific">Crossiella equi</name>
    <dbReference type="NCBI Taxonomy" id="130796"/>
    <lineage>
        <taxon>Bacteria</taxon>
        <taxon>Bacillati</taxon>
        <taxon>Actinomycetota</taxon>
        <taxon>Actinomycetes</taxon>
        <taxon>Pseudonocardiales</taxon>
        <taxon>Pseudonocardiaceae</taxon>
        <taxon>Crossiella</taxon>
    </lineage>
</organism>